<evidence type="ECO:0000256" key="5">
    <source>
        <dbReference type="ARBA" id="ARBA00023002"/>
    </source>
</evidence>
<evidence type="ECO:0008006" key="13">
    <source>
        <dbReference type="Google" id="ProtNLM"/>
    </source>
</evidence>
<dbReference type="PRINTS" id="PR00463">
    <property type="entry name" value="EP450I"/>
</dbReference>
<dbReference type="STRING" id="685588.A0A067S7W5"/>
<dbReference type="EMBL" id="KL142419">
    <property type="protein sequence ID" value="KDR66926.1"/>
    <property type="molecule type" value="Genomic_DNA"/>
</dbReference>
<dbReference type="InterPro" id="IPR036396">
    <property type="entry name" value="Cyt_P450_sf"/>
</dbReference>
<evidence type="ECO:0000256" key="10">
    <source>
        <dbReference type="SAM" id="Phobius"/>
    </source>
</evidence>
<evidence type="ECO:0000256" key="1">
    <source>
        <dbReference type="ARBA" id="ARBA00001971"/>
    </source>
</evidence>
<keyword evidence="10" id="KW-0472">Membrane</keyword>
<dbReference type="GO" id="GO:0020037">
    <property type="term" value="F:heme binding"/>
    <property type="evidence" value="ECO:0007669"/>
    <property type="project" value="InterPro"/>
</dbReference>
<dbReference type="InterPro" id="IPR001128">
    <property type="entry name" value="Cyt_P450"/>
</dbReference>
<evidence type="ECO:0000313" key="11">
    <source>
        <dbReference type="EMBL" id="KDR66926.1"/>
    </source>
</evidence>
<evidence type="ECO:0000256" key="4">
    <source>
        <dbReference type="ARBA" id="ARBA00022723"/>
    </source>
</evidence>
<keyword evidence="10" id="KW-1133">Transmembrane helix</keyword>
<evidence type="ECO:0000256" key="7">
    <source>
        <dbReference type="ARBA" id="ARBA00023033"/>
    </source>
</evidence>
<reference evidence="12" key="1">
    <citation type="journal article" date="2014" name="Proc. Natl. Acad. Sci. U.S.A.">
        <title>Extensive sampling of basidiomycete genomes demonstrates inadequacy of the white-rot/brown-rot paradigm for wood decay fungi.</title>
        <authorList>
            <person name="Riley R."/>
            <person name="Salamov A.A."/>
            <person name="Brown D.W."/>
            <person name="Nagy L.G."/>
            <person name="Floudas D."/>
            <person name="Held B.W."/>
            <person name="Levasseur A."/>
            <person name="Lombard V."/>
            <person name="Morin E."/>
            <person name="Otillar R."/>
            <person name="Lindquist E.A."/>
            <person name="Sun H."/>
            <person name="LaButti K.M."/>
            <person name="Schmutz J."/>
            <person name="Jabbour D."/>
            <person name="Luo H."/>
            <person name="Baker S.E."/>
            <person name="Pisabarro A.G."/>
            <person name="Walton J.D."/>
            <person name="Blanchette R.A."/>
            <person name="Henrissat B."/>
            <person name="Martin F."/>
            <person name="Cullen D."/>
            <person name="Hibbett D.S."/>
            <person name="Grigoriev I.V."/>
        </authorList>
    </citation>
    <scope>NUCLEOTIDE SEQUENCE [LARGE SCALE GENOMIC DNA]</scope>
    <source>
        <strain evidence="12">CBS 339.88</strain>
    </source>
</reference>
<dbReference type="OrthoDB" id="1470350at2759"/>
<evidence type="ECO:0000256" key="6">
    <source>
        <dbReference type="ARBA" id="ARBA00023004"/>
    </source>
</evidence>
<dbReference type="Gene3D" id="1.10.630.10">
    <property type="entry name" value="Cytochrome P450"/>
    <property type="match status" value="1"/>
</dbReference>
<keyword evidence="3 8" id="KW-0349">Heme</keyword>
<dbReference type="Proteomes" id="UP000027222">
    <property type="component" value="Unassembled WGS sequence"/>
</dbReference>
<dbReference type="PROSITE" id="PS00086">
    <property type="entry name" value="CYTOCHROME_P450"/>
    <property type="match status" value="1"/>
</dbReference>
<comment type="cofactor">
    <cofactor evidence="1 8">
        <name>heme</name>
        <dbReference type="ChEBI" id="CHEBI:30413"/>
    </cofactor>
</comment>
<keyword evidence="5 9" id="KW-0560">Oxidoreductase</keyword>
<dbReference type="HOGENOM" id="CLU_001570_27_0_1"/>
<accession>A0A067S7W5</accession>
<keyword evidence="7 9" id="KW-0503">Monooxygenase</keyword>
<dbReference type="PANTHER" id="PTHR24287">
    <property type="entry name" value="P450, PUTATIVE (EUROFUNG)-RELATED"/>
    <property type="match status" value="1"/>
</dbReference>
<dbReference type="GO" id="GO:0005506">
    <property type="term" value="F:iron ion binding"/>
    <property type="evidence" value="ECO:0007669"/>
    <property type="project" value="InterPro"/>
</dbReference>
<dbReference type="SUPFAM" id="SSF48264">
    <property type="entry name" value="Cytochrome P450"/>
    <property type="match status" value="1"/>
</dbReference>
<dbReference type="Pfam" id="PF00067">
    <property type="entry name" value="p450"/>
    <property type="match status" value="1"/>
</dbReference>
<proteinExistence type="inferred from homology"/>
<name>A0A067S7W5_GALM3</name>
<keyword evidence="12" id="KW-1185">Reference proteome</keyword>
<dbReference type="InterPro" id="IPR002401">
    <property type="entry name" value="Cyt_P450_E_grp-I"/>
</dbReference>
<dbReference type="InterPro" id="IPR047146">
    <property type="entry name" value="Cyt_P450_E_CYP52_fungi"/>
</dbReference>
<dbReference type="GO" id="GO:0004497">
    <property type="term" value="F:monooxygenase activity"/>
    <property type="evidence" value="ECO:0007669"/>
    <property type="project" value="UniProtKB-KW"/>
</dbReference>
<feature type="binding site" description="axial binding residue" evidence="8">
    <location>
        <position position="514"/>
    </location>
    <ligand>
        <name>heme</name>
        <dbReference type="ChEBI" id="CHEBI:30413"/>
    </ligand>
    <ligandPart>
        <name>Fe</name>
        <dbReference type="ChEBI" id="CHEBI:18248"/>
    </ligandPart>
</feature>
<organism evidence="11 12">
    <name type="scientific">Galerina marginata (strain CBS 339.88)</name>
    <dbReference type="NCBI Taxonomy" id="685588"/>
    <lineage>
        <taxon>Eukaryota</taxon>
        <taxon>Fungi</taxon>
        <taxon>Dikarya</taxon>
        <taxon>Basidiomycota</taxon>
        <taxon>Agaricomycotina</taxon>
        <taxon>Agaricomycetes</taxon>
        <taxon>Agaricomycetidae</taxon>
        <taxon>Agaricales</taxon>
        <taxon>Agaricineae</taxon>
        <taxon>Strophariaceae</taxon>
        <taxon>Galerina</taxon>
    </lineage>
</organism>
<dbReference type="AlphaFoldDB" id="A0A067S7W5"/>
<sequence length="590" mass="68052">MNPANYRARLLRDLFHLFVVPVSVLSALLWHFNYRLGLLSLPTHLGFILLWATVKGAYLERWQTNEAKSLGAKRIPCVVGEWPGNIDILFKMMNAFKTSYVLDVYAQFFEEYQCTTLNLRILWRDNIISMDQEHMKFVVATGFHRFWRGFSQKERMELFLGNGIFNRDDEAWKMHRAMTRPFFARERISDFETFERHCGQTLSILSSLDSTDTACDAQDLFGRFTLDASSEFLFGKNLETLSAALPIPGKTQMGPKGSATEDAWGSFAKAFEMAQVNITARGRLGSIWPLFELFKDKNEEHCKAIKLWLDPLVRKALDDKRRLDQAGVSTPIADKNFMEHLAESTDDPILIRDQLLSMLLASRDTTACVLTYITYFLAIHPDVTKKLRTEVLEHCGPSSPPTFEQFREMKYMRAVINETLRIFPPLPLNVRESRSISCVLPPSDKTYASDQQPLYMPAKSTILYLPMLIQRNPALWGDDADEFNPERWIDPDRLAKYVANPTIFTPFSAGPRICIGQNYAYNEMSYFLVRMLQQFDRFTLASEFQPQGSIPPPEWEQRRGRQSFEKIWPSAALTLYVKGGLWVRFHKARS</sequence>
<evidence type="ECO:0000256" key="8">
    <source>
        <dbReference type="PIRSR" id="PIRSR602401-1"/>
    </source>
</evidence>
<comment type="similarity">
    <text evidence="2 9">Belongs to the cytochrome P450 family.</text>
</comment>
<evidence type="ECO:0000256" key="9">
    <source>
        <dbReference type="RuleBase" id="RU000461"/>
    </source>
</evidence>
<evidence type="ECO:0000256" key="2">
    <source>
        <dbReference type="ARBA" id="ARBA00010617"/>
    </source>
</evidence>
<keyword evidence="10" id="KW-0812">Transmembrane</keyword>
<protein>
    <recommendedName>
        <fullName evidence="13">Cytochrome P450 monooxygenase CYP63</fullName>
    </recommendedName>
</protein>
<dbReference type="InterPro" id="IPR017972">
    <property type="entry name" value="Cyt_P450_CS"/>
</dbReference>
<dbReference type="PRINTS" id="PR00385">
    <property type="entry name" value="P450"/>
</dbReference>
<keyword evidence="6 8" id="KW-0408">Iron</keyword>
<feature type="transmembrane region" description="Helical" evidence="10">
    <location>
        <begin position="14"/>
        <end position="32"/>
    </location>
</feature>
<keyword evidence="4 8" id="KW-0479">Metal-binding</keyword>
<evidence type="ECO:0000313" key="12">
    <source>
        <dbReference type="Proteomes" id="UP000027222"/>
    </source>
</evidence>
<evidence type="ECO:0000256" key="3">
    <source>
        <dbReference type="ARBA" id="ARBA00022617"/>
    </source>
</evidence>
<dbReference type="PANTHER" id="PTHR24287:SF1">
    <property type="entry name" value="P450, PUTATIVE (EUROFUNG)-RELATED"/>
    <property type="match status" value="1"/>
</dbReference>
<dbReference type="GO" id="GO:0016705">
    <property type="term" value="F:oxidoreductase activity, acting on paired donors, with incorporation or reduction of molecular oxygen"/>
    <property type="evidence" value="ECO:0007669"/>
    <property type="project" value="InterPro"/>
</dbReference>
<gene>
    <name evidence="11" type="ORF">GALMADRAFT_258809</name>
</gene>